<dbReference type="EMBL" id="AY722920">
    <property type="protein sequence ID" value="AAU85943.1"/>
    <property type="molecule type" value="Genomic_DNA"/>
</dbReference>
<gene>
    <name evidence="2" type="ordered locus">BGP093</name>
</gene>
<protein>
    <submittedName>
        <fullName evidence="2">Uncharacterized protein</fullName>
    </submittedName>
</protein>
<accession>A0A7I6GXF0</accession>
<evidence type="ECO:0000313" key="3">
    <source>
        <dbReference type="Proteomes" id="UP000002276"/>
    </source>
</evidence>
<organism evidence="2">
    <name type="scientific">Borrelia garinii subsp. bavariensis (strain ATCC BAA-2496 / DSM 23469 / PBi)</name>
    <name type="common">Borreliella bavariensis</name>
    <dbReference type="NCBI Taxonomy" id="290434"/>
    <lineage>
        <taxon>Bacteria</taxon>
        <taxon>Pseudomonadati</taxon>
        <taxon>Spirochaetota</taxon>
        <taxon>Spirochaetia</taxon>
        <taxon>Spirochaetales</taxon>
        <taxon>Borreliaceae</taxon>
        <taxon>Borreliella</taxon>
    </lineage>
</organism>
<sequence length="200" mass="22949">MICFVVSCDALKNNKNNDQSCLLQDVESVESMNLKSDWKSNLGLSNEELDILTFFINALKDELPKAYTGAAHFNIYLKGDISQIEDYVKRFLFKLKDKGKVKELINYIEYGRDNQPNVEGRDEQLGIDAKEHYRIESRLAGVFDNYFMFLTPPLPPQSLQGNENNGELRSHSDPPTISDDPEDKTLNDIKNVCYEFRSSH</sequence>
<evidence type="ECO:0000313" key="2">
    <source>
        <dbReference type="EMBL" id="AAU85943.1"/>
    </source>
</evidence>
<dbReference type="AlphaFoldDB" id="A0A7I6GXF0"/>
<proteinExistence type="predicted"/>
<geneLocation type="plasmid" evidence="3">
    <name>6</name>
</geneLocation>
<name>A0A7I6GXF0_BORGP</name>
<evidence type="ECO:0000256" key="1">
    <source>
        <dbReference type="SAM" id="MobiDB-lite"/>
    </source>
</evidence>
<reference evidence="2" key="1">
    <citation type="journal article" date="2004" name="Nucleic Acids Res.">
        <title>Comparative analysis of the Borrelia garinii genome.</title>
        <authorList>
            <person name="Glockner G."/>
            <person name="Lehmann R."/>
            <person name="Romualdi A."/>
            <person name="Pradella S."/>
            <person name="Schulte-Spechtel U."/>
            <person name="Schilhabel M."/>
            <person name="Wilske B."/>
            <person name="Suhnel J."/>
            <person name="Platzer M."/>
        </authorList>
    </citation>
    <scope>NUCLEOTIDE SEQUENCE [LARGE SCALE GENOMIC DNA]</scope>
    <source>
        <strain>ATCC BAA-2496 / DSM 23469 / PBi</strain>
        <strain evidence="2">PBi</strain>
        <plasmid>6</plasmid>
    </source>
</reference>
<reference evidence="2" key="2">
    <citation type="submission" date="2004-09" db="EMBL/GenBank/DDBJ databases">
        <authorList>
            <person name="Gloeckner G."/>
            <person name="Schilhabel M."/>
            <person name="Lehmann R."/>
            <person name="Platzer M."/>
        </authorList>
    </citation>
    <scope>NUCLEOTIDE SEQUENCE</scope>
    <source>
        <strain evidence="2">PBi</strain>
    </source>
</reference>
<feature type="region of interest" description="Disordered" evidence="1">
    <location>
        <begin position="158"/>
        <end position="186"/>
    </location>
</feature>